<dbReference type="AlphaFoldDB" id="A0A1H7S6R6"/>
<accession>A0A1H7S6R6</accession>
<dbReference type="EMBL" id="FOAS01000017">
    <property type="protein sequence ID" value="SEL68068.1"/>
    <property type="molecule type" value="Genomic_DNA"/>
</dbReference>
<reference evidence="1 2" key="1">
    <citation type="submission" date="2016-10" db="EMBL/GenBank/DDBJ databases">
        <authorList>
            <person name="de Groot N.N."/>
        </authorList>
    </citation>
    <scope>NUCLEOTIDE SEQUENCE [LARGE SCALE GENOMIC DNA]</scope>
    <source>
        <strain evidence="1 2">JCM 19513</strain>
    </source>
</reference>
<organism evidence="1 2">
    <name type="scientific">Atopomonas hussainii</name>
    <dbReference type="NCBI Taxonomy" id="1429083"/>
    <lineage>
        <taxon>Bacteria</taxon>
        <taxon>Pseudomonadati</taxon>
        <taxon>Pseudomonadota</taxon>
        <taxon>Gammaproteobacteria</taxon>
        <taxon>Pseudomonadales</taxon>
        <taxon>Pseudomonadaceae</taxon>
        <taxon>Atopomonas</taxon>
    </lineage>
</organism>
<evidence type="ECO:0000313" key="1">
    <source>
        <dbReference type="EMBL" id="SEL68068.1"/>
    </source>
</evidence>
<protein>
    <recommendedName>
        <fullName evidence="3">Ribosome alternative rescue factor ArfA</fullName>
    </recommendedName>
</protein>
<dbReference type="Proteomes" id="UP000185766">
    <property type="component" value="Unassembled WGS sequence"/>
</dbReference>
<name>A0A1H7S6R6_9GAMM</name>
<gene>
    <name evidence="1" type="ORF">SAMN05216214_11750</name>
</gene>
<evidence type="ECO:0000313" key="2">
    <source>
        <dbReference type="Proteomes" id="UP000185766"/>
    </source>
</evidence>
<dbReference type="Pfam" id="PF03889">
    <property type="entry name" value="ArfA"/>
    <property type="match status" value="1"/>
</dbReference>
<evidence type="ECO:0008006" key="3">
    <source>
        <dbReference type="Google" id="ProtNLM"/>
    </source>
</evidence>
<dbReference type="InterPro" id="IPR005589">
    <property type="entry name" value="ArfA"/>
</dbReference>
<sequence length="56" mass="6346">MAKKRKASKAKAMVCQTQFRSRCETPDKGRGSYQRHKEKASLNNEAFSLARFILAA</sequence>
<dbReference type="GO" id="GO:0072344">
    <property type="term" value="P:rescue of stalled ribosome"/>
    <property type="evidence" value="ECO:0007669"/>
    <property type="project" value="InterPro"/>
</dbReference>
<keyword evidence="2" id="KW-1185">Reference proteome</keyword>
<proteinExistence type="predicted"/>